<protein>
    <submittedName>
        <fullName evidence="2">Uncharacterized protein</fullName>
    </submittedName>
</protein>
<proteinExistence type="predicted"/>
<evidence type="ECO:0000313" key="3">
    <source>
        <dbReference type="Proteomes" id="UP001215827"/>
    </source>
</evidence>
<evidence type="ECO:0000313" key="2">
    <source>
        <dbReference type="EMBL" id="WFL77544.1"/>
    </source>
</evidence>
<keyword evidence="3" id="KW-1185">Reference proteome</keyword>
<dbReference type="EMBL" id="CP121106">
    <property type="protein sequence ID" value="WFL77544.1"/>
    <property type="molecule type" value="Genomic_DNA"/>
</dbReference>
<keyword evidence="1" id="KW-0472">Membrane</keyword>
<keyword evidence="1" id="KW-1133">Transmembrane helix</keyword>
<name>A0ABY8FR98_9SPHN</name>
<evidence type="ECO:0000256" key="1">
    <source>
        <dbReference type="SAM" id="Phobius"/>
    </source>
</evidence>
<keyword evidence="1" id="KW-0812">Transmembrane</keyword>
<organism evidence="2 3">
    <name type="scientific">Altererythrobacter arenosus</name>
    <dbReference type="NCBI Taxonomy" id="3032592"/>
    <lineage>
        <taxon>Bacteria</taxon>
        <taxon>Pseudomonadati</taxon>
        <taxon>Pseudomonadota</taxon>
        <taxon>Alphaproteobacteria</taxon>
        <taxon>Sphingomonadales</taxon>
        <taxon>Erythrobacteraceae</taxon>
        <taxon>Altererythrobacter</taxon>
    </lineage>
</organism>
<dbReference type="RefSeq" id="WP_278016237.1">
    <property type="nucleotide sequence ID" value="NZ_CP121106.1"/>
</dbReference>
<gene>
    <name evidence="2" type="ORF">P7228_00330</name>
</gene>
<feature type="transmembrane region" description="Helical" evidence="1">
    <location>
        <begin position="29"/>
        <end position="53"/>
    </location>
</feature>
<reference evidence="2 3" key="1">
    <citation type="submission" date="2023-03" db="EMBL/GenBank/DDBJ databases">
        <title>Altererythrobacter sp. CAU 1644 isolated from sand.</title>
        <authorList>
            <person name="Kim W."/>
        </authorList>
    </citation>
    <scope>NUCLEOTIDE SEQUENCE [LARGE SCALE GENOMIC DNA]</scope>
    <source>
        <strain evidence="2 3">CAU 1644</strain>
    </source>
</reference>
<sequence length="210" mass="22509">MAALPVAKADASALEEEALGTGSSVEADWVALIAMALVGLIPIGLAVLAFVLWRGRSRRLKAETFASSSVAAAAYEMPTEEAIEEERVPAEPAIDSTAPIGASRFLDTEPMVPVDTPMAPVAPATMAPTNGKVVLPRDVPATVEERAALIRELANSEPDRANPFVSRKARLKRARLIVQSLGRSFRNATPRIDLSQYSYRWPHLARPATA</sequence>
<dbReference type="Proteomes" id="UP001215827">
    <property type="component" value="Chromosome"/>
</dbReference>
<accession>A0ABY8FR98</accession>